<dbReference type="InterPro" id="IPR049522">
    <property type="entry name" value="ART-PolyVal_dom"/>
</dbReference>
<organism evidence="2 3">
    <name type="scientific">Phormidium nigroviride PCC 7112</name>
    <dbReference type="NCBI Taxonomy" id="179408"/>
    <lineage>
        <taxon>Bacteria</taxon>
        <taxon>Bacillati</taxon>
        <taxon>Cyanobacteriota</taxon>
        <taxon>Cyanophyceae</taxon>
        <taxon>Oscillatoriophycideae</taxon>
        <taxon>Oscillatoriales</taxon>
        <taxon>Oscillatoriaceae</taxon>
        <taxon>Phormidium</taxon>
    </lineage>
</organism>
<dbReference type="EMBL" id="CP003614">
    <property type="protein sequence ID" value="AFZ09820.1"/>
    <property type="molecule type" value="Genomic_DNA"/>
</dbReference>
<dbReference type="RefSeq" id="WP_015179026.1">
    <property type="nucleotide sequence ID" value="NC_019729.1"/>
</dbReference>
<dbReference type="OrthoDB" id="472489at2"/>
<dbReference type="Proteomes" id="UP000010478">
    <property type="component" value="Chromosome"/>
</dbReference>
<dbReference type="SUPFAM" id="SSF56399">
    <property type="entry name" value="ADP-ribosylation"/>
    <property type="match status" value="1"/>
</dbReference>
<accession>K9VRH0</accession>
<evidence type="ECO:0000313" key="2">
    <source>
        <dbReference type="EMBL" id="AFZ09820.1"/>
    </source>
</evidence>
<evidence type="ECO:0000259" key="1">
    <source>
        <dbReference type="Pfam" id="PF18760"/>
    </source>
</evidence>
<reference evidence="2 3" key="1">
    <citation type="submission" date="2012-05" db="EMBL/GenBank/DDBJ databases">
        <title>Finished chromosome of genome of Oscillatoria sp. PCC 7112.</title>
        <authorList>
            <consortium name="US DOE Joint Genome Institute"/>
            <person name="Gugger M."/>
            <person name="Coursin T."/>
            <person name="Rippka R."/>
            <person name="Tandeau De Marsac N."/>
            <person name="Huntemann M."/>
            <person name="Wei C.-L."/>
            <person name="Han J."/>
            <person name="Detter J.C."/>
            <person name="Han C."/>
            <person name="Tapia R."/>
            <person name="Davenport K."/>
            <person name="Daligault H."/>
            <person name="Erkkila T."/>
            <person name="Gu W."/>
            <person name="Munk A.C.C."/>
            <person name="Teshima H."/>
            <person name="Xu Y."/>
            <person name="Chain P."/>
            <person name="Chen A."/>
            <person name="Krypides N."/>
            <person name="Mavromatis K."/>
            <person name="Markowitz V."/>
            <person name="Szeto E."/>
            <person name="Ivanova N."/>
            <person name="Mikhailova N."/>
            <person name="Ovchinnikova G."/>
            <person name="Pagani I."/>
            <person name="Pati A."/>
            <person name="Goodwin L."/>
            <person name="Peters L."/>
            <person name="Pitluck S."/>
            <person name="Woyke T."/>
            <person name="Kerfeld C."/>
        </authorList>
    </citation>
    <scope>NUCLEOTIDE SEQUENCE [LARGE SCALE GENOMIC DNA]</scope>
    <source>
        <strain evidence="2 3">PCC 7112</strain>
    </source>
</reference>
<dbReference type="Gene3D" id="3.90.228.10">
    <property type="match status" value="1"/>
</dbReference>
<dbReference type="STRING" id="179408.Osc7112_5597"/>
<name>K9VRH0_9CYAN</name>
<dbReference type="eggNOG" id="COG3391">
    <property type="taxonomic scope" value="Bacteria"/>
</dbReference>
<gene>
    <name evidence="2" type="ORF">Osc7112_5597</name>
</gene>
<dbReference type="AlphaFoldDB" id="K9VRH0"/>
<feature type="domain" description="ART-PolyVal-like" evidence="1">
    <location>
        <begin position="19"/>
        <end position="147"/>
    </location>
</feature>
<protein>
    <recommendedName>
        <fullName evidence="1">ART-PolyVal-like domain-containing protein</fullName>
    </recommendedName>
</protein>
<evidence type="ECO:0000313" key="3">
    <source>
        <dbReference type="Proteomes" id="UP000010478"/>
    </source>
</evidence>
<keyword evidence="3" id="KW-1185">Reference proteome</keyword>
<dbReference type="Pfam" id="PF18760">
    <property type="entry name" value="ART-PolyVal"/>
    <property type="match status" value="1"/>
</dbReference>
<sequence length="152" mass="17002">MTLAEAEEYTKNSYYSGRVLYHGTSPDGAASIANIGVNPAYFNRGYSVYGPGLYISTDRRVAEIYSTSDAVLDLRLNVKNPKIYSQDSAYRSSLENYRLTNGLQLSDQELINQYAEYLKSQGYDALQIGNPQVPSRKSILVFDPKQVVVVRP</sequence>
<dbReference type="HOGENOM" id="CLU_1720523_0_0_3"/>
<dbReference type="KEGG" id="oni:Osc7112_5597"/>
<proteinExistence type="predicted"/>